<evidence type="ECO:0000313" key="4">
    <source>
        <dbReference type="Proteomes" id="UP001321473"/>
    </source>
</evidence>
<evidence type="ECO:0000313" key="3">
    <source>
        <dbReference type="EMBL" id="KAK8766707.1"/>
    </source>
</evidence>
<feature type="compositionally biased region" description="Low complexity" evidence="1">
    <location>
        <begin position="207"/>
        <end position="228"/>
    </location>
</feature>
<dbReference type="AlphaFoldDB" id="A0AAQ4DW67"/>
<protein>
    <recommendedName>
        <fullName evidence="5">Secreted protein</fullName>
    </recommendedName>
</protein>
<feature type="chain" id="PRO_5042841248" description="Secreted protein" evidence="2">
    <location>
        <begin position="21"/>
        <end position="228"/>
    </location>
</feature>
<dbReference type="EMBL" id="JARKHS020026083">
    <property type="protein sequence ID" value="KAK8766707.1"/>
    <property type="molecule type" value="Genomic_DNA"/>
</dbReference>
<reference evidence="3 4" key="1">
    <citation type="journal article" date="2023" name="Arcadia Sci">
        <title>De novo assembly of a long-read Amblyomma americanum tick genome.</title>
        <authorList>
            <person name="Chou S."/>
            <person name="Poskanzer K.E."/>
            <person name="Rollins M."/>
            <person name="Thuy-Boun P.S."/>
        </authorList>
    </citation>
    <scope>NUCLEOTIDE SEQUENCE [LARGE SCALE GENOMIC DNA]</scope>
    <source>
        <strain evidence="3">F_SG_1</strain>
        <tissue evidence="3">Salivary glands</tissue>
    </source>
</reference>
<gene>
    <name evidence="3" type="ORF">V5799_006506</name>
</gene>
<comment type="caution">
    <text evidence="3">The sequence shown here is derived from an EMBL/GenBank/DDBJ whole genome shotgun (WGS) entry which is preliminary data.</text>
</comment>
<accession>A0AAQ4DW67</accession>
<feature type="region of interest" description="Disordered" evidence="1">
    <location>
        <begin position="186"/>
        <end position="228"/>
    </location>
</feature>
<sequence length="228" mass="24998">MRSVRLLTALAALAATRAAAGPSFVVERRTDDGTRETRVHHGDLTAVDSWAQESLLLRQVSDGRRLLQAVLRDGRLSQCEMLRDAESLERFFDDFSADFECARGANGTTGCLGVRIFRDVEDLDERQQELLQWRRLARACRRLQRGEDGGGGGGRRRRRDLFLYPGTNWCGSGARRASSTSWARIRAPTAAAASTTTARSPSRRSRGSSTCSTTGCTRSATASATRGQ</sequence>
<keyword evidence="4" id="KW-1185">Reference proteome</keyword>
<organism evidence="3 4">
    <name type="scientific">Amblyomma americanum</name>
    <name type="common">Lone star tick</name>
    <dbReference type="NCBI Taxonomy" id="6943"/>
    <lineage>
        <taxon>Eukaryota</taxon>
        <taxon>Metazoa</taxon>
        <taxon>Ecdysozoa</taxon>
        <taxon>Arthropoda</taxon>
        <taxon>Chelicerata</taxon>
        <taxon>Arachnida</taxon>
        <taxon>Acari</taxon>
        <taxon>Parasitiformes</taxon>
        <taxon>Ixodida</taxon>
        <taxon>Ixodoidea</taxon>
        <taxon>Ixodidae</taxon>
        <taxon>Amblyomminae</taxon>
        <taxon>Amblyomma</taxon>
    </lineage>
</organism>
<feature type="compositionally biased region" description="Low complexity" evidence="1">
    <location>
        <begin position="186"/>
        <end position="200"/>
    </location>
</feature>
<dbReference type="Proteomes" id="UP001321473">
    <property type="component" value="Unassembled WGS sequence"/>
</dbReference>
<evidence type="ECO:0008006" key="5">
    <source>
        <dbReference type="Google" id="ProtNLM"/>
    </source>
</evidence>
<evidence type="ECO:0000256" key="1">
    <source>
        <dbReference type="SAM" id="MobiDB-lite"/>
    </source>
</evidence>
<evidence type="ECO:0000256" key="2">
    <source>
        <dbReference type="SAM" id="SignalP"/>
    </source>
</evidence>
<proteinExistence type="predicted"/>
<name>A0AAQ4DW67_AMBAM</name>
<keyword evidence="2" id="KW-0732">Signal</keyword>
<feature type="signal peptide" evidence="2">
    <location>
        <begin position="1"/>
        <end position="20"/>
    </location>
</feature>